<dbReference type="PANTHER" id="PTHR24106">
    <property type="entry name" value="NACHT, LRR AND CARD DOMAINS-CONTAINING"/>
    <property type="match status" value="1"/>
</dbReference>
<dbReference type="SMART" id="SM00368">
    <property type="entry name" value="LRR_RI"/>
    <property type="match status" value="8"/>
</dbReference>
<dbReference type="InterPro" id="IPR032675">
    <property type="entry name" value="LRR_dom_sf"/>
</dbReference>
<dbReference type="SUPFAM" id="SSF52047">
    <property type="entry name" value="RNI-like"/>
    <property type="match status" value="1"/>
</dbReference>
<accession>A0AAW0PXA6</accession>
<gene>
    <name evidence="3" type="ORF">WMY93_007109</name>
</gene>
<evidence type="ECO:0000256" key="2">
    <source>
        <dbReference type="ARBA" id="ARBA00022737"/>
    </source>
</evidence>
<evidence type="ECO:0000313" key="3">
    <source>
        <dbReference type="EMBL" id="KAK7930714.1"/>
    </source>
</evidence>
<dbReference type="InterPro" id="IPR001611">
    <property type="entry name" value="Leu-rich_rpt"/>
</dbReference>
<evidence type="ECO:0000313" key="4">
    <source>
        <dbReference type="Proteomes" id="UP001460270"/>
    </source>
</evidence>
<dbReference type="EMBL" id="JBBPFD010000004">
    <property type="protein sequence ID" value="KAK7930714.1"/>
    <property type="molecule type" value="Genomic_DNA"/>
</dbReference>
<sequence>MISISGGRYQLSQCNIKREGGFHLASALQKNPGYLKWLDLSINKIGNKAVNELFTKFDISRLTKLELYYCGLTERCCARISDALKHEKSNLIELNLSSNNLKDAGAHLISAGLFAWSRLEKLNISRCGITSVGAFYLSKVLSCISALYSNDMRMEIGWQATELREMDLSMNKLKDDGAVYLATGFKNPFSHIRKLSLIECGLTWDCCSEMASQLSSSECLLTELDLSSNNIQDKGVKKLCLALKNHECRLQKLFLRNCGLTSKCAPVLNTALKTNRHMTELFLMGNKLDDVAIKVFLEMTKSCAYRLKTVDVSID</sequence>
<dbReference type="Gene3D" id="3.80.10.10">
    <property type="entry name" value="Ribonuclease Inhibitor"/>
    <property type="match status" value="2"/>
</dbReference>
<dbReference type="Proteomes" id="UP001460270">
    <property type="component" value="Unassembled WGS sequence"/>
</dbReference>
<reference evidence="4" key="1">
    <citation type="submission" date="2024-04" db="EMBL/GenBank/DDBJ databases">
        <title>Salinicola lusitanus LLJ914,a marine bacterium isolated from the Okinawa Trough.</title>
        <authorList>
            <person name="Li J."/>
        </authorList>
    </citation>
    <scope>NUCLEOTIDE SEQUENCE [LARGE SCALE GENOMIC DNA]</scope>
</reference>
<protein>
    <submittedName>
        <fullName evidence="3">Uncharacterized protein</fullName>
    </submittedName>
</protein>
<keyword evidence="1" id="KW-0433">Leucine-rich repeat</keyword>
<organism evidence="3 4">
    <name type="scientific">Mugilogobius chulae</name>
    <name type="common">yellowstripe goby</name>
    <dbReference type="NCBI Taxonomy" id="88201"/>
    <lineage>
        <taxon>Eukaryota</taxon>
        <taxon>Metazoa</taxon>
        <taxon>Chordata</taxon>
        <taxon>Craniata</taxon>
        <taxon>Vertebrata</taxon>
        <taxon>Euteleostomi</taxon>
        <taxon>Actinopterygii</taxon>
        <taxon>Neopterygii</taxon>
        <taxon>Teleostei</taxon>
        <taxon>Neoteleostei</taxon>
        <taxon>Acanthomorphata</taxon>
        <taxon>Gobiaria</taxon>
        <taxon>Gobiiformes</taxon>
        <taxon>Gobioidei</taxon>
        <taxon>Gobiidae</taxon>
        <taxon>Gobionellinae</taxon>
        <taxon>Mugilogobius</taxon>
    </lineage>
</organism>
<dbReference type="InterPro" id="IPR051261">
    <property type="entry name" value="NLR"/>
</dbReference>
<proteinExistence type="predicted"/>
<dbReference type="AlphaFoldDB" id="A0AAW0PXA6"/>
<name>A0AAW0PXA6_9GOBI</name>
<comment type="caution">
    <text evidence="3">The sequence shown here is derived from an EMBL/GenBank/DDBJ whole genome shotgun (WGS) entry which is preliminary data.</text>
</comment>
<evidence type="ECO:0000256" key="1">
    <source>
        <dbReference type="ARBA" id="ARBA00022614"/>
    </source>
</evidence>
<keyword evidence="2" id="KW-0677">Repeat</keyword>
<keyword evidence="4" id="KW-1185">Reference proteome</keyword>
<dbReference type="Pfam" id="PF13516">
    <property type="entry name" value="LRR_6"/>
    <property type="match status" value="5"/>
</dbReference>